<dbReference type="PANTHER" id="PTHR34477">
    <property type="entry name" value="UPF0213 PROTEIN YHBQ"/>
    <property type="match status" value="1"/>
</dbReference>
<dbReference type="PROSITE" id="PS50164">
    <property type="entry name" value="GIY_YIG"/>
    <property type="match status" value="1"/>
</dbReference>
<gene>
    <name evidence="3" type="ORF">PRVXT_000692</name>
</gene>
<protein>
    <submittedName>
        <fullName evidence="3">GIY-YIG nuclease family protein</fullName>
    </submittedName>
</protein>
<dbReference type="EMBL" id="CP158367">
    <property type="protein sequence ID" value="XBX75555.1"/>
    <property type="molecule type" value="Genomic_DNA"/>
</dbReference>
<dbReference type="PANTHER" id="PTHR34477:SF1">
    <property type="entry name" value="UPF0213 PROTEIN YHBQ"/>
    <property type="match status" value="1"/>
</dbReference>
<dbReference type="RefSeq" id="WP_350344299.1">
    <property type="nucleotide sequence ID" value="NZ_CP158367.1"/>
</dbReference>
<sequence>MSIKKGYFTYILRCSDNSLYTGWTTDIENRVKFHNKGKGAKYTLPRRPVYLVYFEEHVSQSVAQKREWEIKQLSKKEKEKLIIARKKVKQSKKTT</sequence>
<dbReference type="Gene3D" id="3.40.1440.10">
    <property type="entry name" value="GIY-YIG endonuclease"/>
    <property type="match status" value="1"/>
</dbReference>
<feature type="domain" description="GIY-YIG" evidence="2">
    <location>
        <begin position="5"/>
        <end position="80"/>
    </location>
</feature>
<evidence type="ECO:0000256" key="1">
    <source>
        <dbReference type="ARBA" id="ARBA00007435"/>
    </source>
</evidence>
<proteinExistence type="inferred from homology"/>
<dbReference type="AlphaFoldDB" id="A0AAU7VND1"/>
<accession>A0AAU7VND1</accession>
<name>A0AAU7VND1_9FIRM</name>
<evidence type="ECO:0000259" key="2">
    <source>
        <dbReference type="PROSITE" id="PS50164"/>
    </source>
</evidence>
<organism evidence="3">
    <name type="scientific">Proteinivorax tanatarense</name>
    <dbReference type="NCBI Taxonomy" id="1260629"/>
    <lineage>
        <taxon>Bacteria</taxon>
        <taxon>Bacillati</taxon>
        <taxon>Bacillota</taxon>
        <taxon>Clostridia</taxon>
        <taxon>Eubacteriales</taxon>
        <taxon>Proteinivoracaceae</taxon>
        <taxon>Proteinivorax</taxon>
    </lineage>
</organism>
<dbReference type="SUPFAM" id="SSF82771">
    <property type="entry name" value="GIY-YIG endonuclease"/>
    <property type="match status" value="1"/>
</dbReference>
<dbReference type="InterPro" id="IPR050190">
    <property type="entry name" value="UPF0213_domain"/>
</dbReference>
<reference evidence="3" key="1">
    <citation type="journal article" date="2013" name="Extremophiles">
        <title>Proteinivorax tanatarense gen. nov., sp. nov., an anaerobic, haloalkaliphilic, proteolytic bacterium isolated from a decaying algal bloom, and proposal of Proteinivoraceae fam. nov.</title>
        <authorList>
            <person name="Kevbrin V."/>
            <person name="Boltyanskaya Y."/>
            <person name="Zhilina T."/>
            <person name="Kolganova T."/>
            <person name="Lavrentjeva E."/>
            <person name="Kuznetsov B."/>
        </authorList>
    </citation>
    <scope>NUCLEOTIDE SEQUENCE</scope>
    <source>
        <strain evidence="3">Z-910T</strain>
    </source>
</reference>
<dbReference type="InterPro" id="IPR035901">
    <property type="entry name" value="GIY-YIG_endonuc_sf"/>
</dbReference>
<dbReference type="CDD" id="cd10456">
    <property type="entry name" value="GIY-YIG_UPF0213"/>
    <property type="match status" value="1"/>
</dbReference>
<comment type="similarity">
    <text evidence="1">Belongs to the UPF0213 family.</text>
</comment>
<evidence type="ECO:0000313" key="3">
    <source>
        <dbReference type="EMBL" id="XBX75555.1"/>
    </source>
</evidence>
<dbReference type="InterPro" id="IPR000305">
    <property type="entry name" value="GIY-YIG_endonuc"/>
</dbReference>
<reference evidence="3" key="2">
    <citation type="submission" date="2024-06" db="EMBL/GenBank/DDBJ databases">
        <authorList>
            <person name="Petrova K.O."/>
            <person name="Toshchakov S.V."/>
            <person name="Boltjanskaja Y.V."/>
            <person name="Kevbrin V."/>
        </authorList>
    </citation>
    <scope>NUCLEOTIDE SEQUENCE</scope>
    <source>
        <strain evidence="3">Z-910T</strain>
    </source>
</reference>
<dbReference type="Pfam" id="PF01541">
    <property type="entry name" value="GIY-YIG"/>
    <property type="match status" value="1"/>
</dbReference>